<protein>
    <recommendedName>
        <fullName evidence="4">DNA repair protein RecO</fullName>
    </recommendedName>
    <alternativeName>
        <fullName evidence="4">Recombination protein O</fullName>
    </alternativeName>
</protein>
<dbReference type="InterPro" id="IPR003717">
    <property type="entry name" value="RecO"/>
</dbReference>
<evidence type="ECO:0000256" key="1">
    <source>
        <dbReference type="ARBA" id="ARBA00022763"/>
    </source>
</evidence>
<gene>
    <name evidence="4" type="primary">recO</name>
    <name evidence="6" type="ORF">A2261_03200</name>
</gene>
<dbReference type="GO" id="GO:0043590">
    <property type="term" value="C:bacterial nucleoid"/>
    <property type="evidence" value="ECO:0007669"/>
    <property type="project" value="TreeGrafter"/>
</dbReference>
<keyword evidence="1 4" id="KW-0227">DNA damage</keyword>
<proteinExistence type="inferred from homology"/>
<evidence type="ECO:0000259" key="5">
    <source>
        <dbReference type="Pfam" id="PF11967"/>
    </source>
</evidence>
<dbReference type="InterPro" id="IPR022572">
    <property type="entry name" value="DNA_rep/recomb_RecO_N"/>
</dbReference>
<dbReference type="PANTHER" id="PTHR33991">
    <property type="entry name" value="DNA REPAIR PROTEIN RECO"/>
    <property type="match status" value="1"/>
</dbReference>
<dbReference type="Gene3D" id="2.40.50.140">
    <property type="entry name" value="Nucleic acid-binding proteins"/>
    <property type="match status" value="1"/>
</dbReference>
<dbReference type="NCBIfam" id="TIGR00613">
    <property type="entry name" value="reco"/>
    <property type="match status" value="1"/>
</dbReference>
<evidence type="ECO:0000256" key="3">
    <source>
        <dbReference type="ARBA" id="ARBA00023204"/>
    </source>
</evidence>
<evidence type="ECO:0000256" key="2">
    <source>
        <dbReference type="ARBA" id="ARBA00023172"/>
    </source>
</evidence>
<evidence type="ECO:0000313" key="6">
    <source>
        <dbReference type="EMBL" id="OGH84607.1"/>
    </source>
</evidence>
<dbReference type="AlphaFoldDB" id="A0A1F6NKV0"/>
<keyword evidence="3 4" id="KW-0234">DNA repair</keyword>
<keyword evidence="2 4" id="KW-0233">DNA recombination</keyword>
<dbReference type="Pfam" id="PF11967">
    <property type="entry name" value="RecO_N"/>
    <property type="match status" value="1"/>
</dbReference>
<dbReference type="Proteomes" id="UP000177803">
    <property type="component" value="Unassembled WGS sequence"/>
</dbReference>
<dbReference type="Pfam" id="PF02565">
    <property type="entry name" value="RecO_C"/>
    <property type="match status" value="1"/>
</dbReference>
<dbReference type="SUPFAM" id="SSF50249">
    <property type="entry name" value="Nucleic acid-binding proteins"/>
    <property type="match status" value="1"/>
</dbReference>
<dbReference type="InterPro" id="IPR037278">
    <property type="entry name" value="ARFGAP/RecO"/>
</dbReference>
<comment type="caution">
    <text evidence="6">The sequence shown here is derived from an EMBL/GenBank/DDBJ whole genome shotgun (WGS) entry which is preliminary data.</text>
</comment>
<dbReference type="EMBL" id="MFQR01000012">
    <property type="protein sequence ID" value="OGH84607.1"/>
    <property type="molecule type" value="Genomic_DNA"/>
</dbReference>
<organism evidence="6 7">
    <name type="scientific">Candidatus Magasanikbacteria bacterium RIFOXYA2_FULL_44_8</name>
    <dbReference type="NCBI Taxonomy" id="1798696"/>
    <lineage>
        <taxon>Bacteria</taxon>
        <taxon>Candidatus Magasanikiibacteriota</taxon>
    </lineage>
</organism>
<reference evidence="6 7" key="1">
    <citation type="journal article" date="2016" name="Nat. Commun.">
        <title>Thousands of microbial genomes shed light on interconnected biogeochemical processes in an aquifer system.</title>
        <authorList>
            <person name="Anantharaman K."/>
            <person name="Brown C.T."/>
            <person name="Hug L.A."/>
            <person name="Sharon I."/>
            <person name="Castelle C.J."/>
            <person name="Probst A.J."/>
            <person name="Thomas B.C."/>
            <person name="Singh A."/>
            <person name="Wilkins M.J."/>
            <person name="Karaoz U."/>
            <person name="Brodie E.L."/>
            <person name="Williams K.H."/>
            <person name="Hubbard S.S."/>
            <person name="Banfield J.F."/>
        </authorList>
    </citation>
    <scope>NUCLEOTIDE SEQUENCE [LARGE SCALE GENOMIC DNA]</scope>
</reference>
<dbReference type="PANTHER" id="PTHR33991:SF1">
    <property type="entry name" value="DNA REPAIR PROTEIN RECO"/>
    <property type="match status" value="1"/>
</dbReference>
<evidence type="ECO:0000256" key="4">
    <source>
        <dbReference type="HAMAP-Rule" id="MF_00201"/>
    </source>
</evidence>
<evidence type="ECO:0000313" key="7">
    <source>
        <dbReference type="Proteomes" id="UP000177803"/>
    </source>
</evidence>
<comment type="similarity">
    <text evidence="4">Belongs to the RecO family.</text>
</comment>
<dbReference type="HAMAP" id="MF_00201">
    <property type="entry name" value="RecO"/>
    <property type="match status" value="1"/>
</dbReference>
<dbReference type="GO" id="GO:0006302">
    <property type="term" value="P:double-strand break repair"/>
    <property type="evidence" value="ECO:0007669"/>
    <property type="project" value="TreeGrafter"/>
</dbReference>
<comment type="function">
    <text evidence="4">Involved in DNA repair and RecF pathway recombination.</text>
</comment>
<sequence>MQSIILSRRDIREYDQMISLYTLEHGKVEALARGVKKILSKNAAYLEPFCFVEAEIIPGKEIARLGSVTPINIFKNIRADLDASLAAGYVMDLVDKNIHGGEADKRMFALIKSWLEWVDASAVILSEAKDLRWPLIAFIAKFLTLLGFDPSAVDEGLGQRKFEILVRGSWQMIGLANASADEITRQQKLLYHFALKHLERKIEDWSVLGI</sequence>
<feature type="domain" description="DNA replication/recombination mediator RecO N-terminal" evidence="5">
    <location>
        <begin position="3"/>
        <end position="74"/>
    </location>
</feature>
<dbReference type="InterPro" id="IPR012340">
    <property type="entry name" value="NA-bd_OB-fold"/>
</dbReference>
<dbReference type="SUPFAM" id="SSF57863">
    <property type="entry name" value="ArfGap/RecO-like zinc finger"/>
    <property type="match status" value="1"/>
</dbReference>
<accession>A0A1F6NKV0</accession>
<name>A0A1F6NKV0_9BACT</name>
<dbReference type="GO" id="GO:0006310">
    <property type="term" value="P:DNA recombination"/>
    <property type="evidence" value="ECO:0007669"/>
    <property type="project" value="UniProtKB-UniRule"/>
</dbReference>